<dbReference type="EMBL" id="JAAYYP010000015">
    <property type="protein sequence ID" value="NLF89827.1"/>
    <property type="molecule type" value="Genomic_DNA"/>
</dbReference>
<proteinExistence type="predicted"/>
<comment type="caution">
    <text evidence="1">The sequence shown here is derived from an EMBL/GenBank/DDBJ whole genome shotgun (WGS) entry which is preliminary data.</text>
</comment>
<name>A0A847H797_9CORY</name>
<feature type="non-terminal residue" evidence="1">
    <location>
        <position position="1"/>
    </location>
</feature>
<dbReference type="Proteomes" id="UP000523614">
    <property type="component" value="Unassembled WGS sequence"/>
</dbReference>
<accession>A0A847H797</accession>
<reference evidence="1 2" key="1">
    <citation type="journal article" date="2020" name="Biotechnol. Biofuels">
        <title>New insights from the biogas microbiome by comprehensive genome-resolved metagenomics of nearly 1600 species originating from multiple anaerobic digesters.</title>
        <authorList>
            <person name="Campanaro S."/>
            <person name="Treu L."/>
            <person name="Rodriguez-R L.M."/>
            <person name="Kovalovszki A."/>
            <person name="Ziels R.M."/>
            <person name="Maus I."/>
            <person name="Zhu X."/>
            <person name="Kougias P.G."/>
            <person name="Basile A."/>
            <person name="Luo G."/>
            <person name="Schluter A."/>
            <person name="Konstantinidis K.T."/>
            <person name="Angelidaki I."/>
        </authorList>
    </citation>
    <scope>NUCLEOTIDE SEQUENCE [LARGE SCALE GENOMIC DNA]</scope>
    <source>
        <strain evidence="1">AS06rmzACSIP_235</strain>
    </source>
</reference>
<keyword evidence="1" id="KW-0489">Methyltransferase</keyword>
<gene>
    <name evidence="1" type="ORF">GX570_00530</name>
</gene>
<keyword evidence="1" id="KW-0808">Transferase</keyword>
<organism evidence="1 2">
    <name type="scientific">Corynebacterium marinum</name>
    <dbReference type="NCBI Taxonomy" id="349751"/>
    <lineage>
        <taxon>Bacteria</taxon>
        <taxon>Bacillati</taxon>
        <taxon>Actinomycetota</taxon>
        <taxon>Actinomycetes</taxon>
        <taxon>Mycobacteriales</taxon>
        <taxon>Corynebacteriaceae</taxon>
        <taxon>Corynebacterium</taxon>
    </lineage>
</organism>
<evidence type="ECO:0000313" key="1">
    <source>
        <dbReference type="EMBL" id="NLF89827.1"/>
    </source>
</evidence>
<evidence type="ECO:0000313" key="2">
    <source>
        <dbReference type="Proteomes" id="UP000523614"/>
    </source>
</evidence>
<protein>
    <submittedName>
        <fullName evidence="1">O-methyltransferase</fullName>
    </submittedName>
</protein>
<dbReference type="GO" id="GO:0008168">
    <property type="term" value="F:methyltransferase activity"/>
    <property type="evidence" value="ECO:0007669"/>
    <property type="project" value="UniProtKB-KW"/>
</dbReference>
<dbReference type="GO" id="GO:0032259">
    <property type="term" value="P:methylation"/>
    <property type="evidence" value="ECO:0007669"/>
    <property type="project" value="UniProtKB-KW"/>
</dbReference>
<dbReference type="AlphaFoldDB" id="A0A847H797"/>
<sequence>SRRDRATLAAREADDIARNLEGALVTRLPLGAGMTLITRR</sequence>